<dbReference type="Proteomes" id="UP001595733">
    <property type="component" value="Unassembled WGS sequence"/>
</dbReference>
<dbReference type="SUPFAM" id="SSF55729">
    <property type="entry name" value="Acyl-CoA N-acyltransferases (Nat)"/>
    <property type="match status" value="1"/>
</dbReference>
<gene>
    <name evidence="2" type="ORF">ACFO0S_01475</name>
</gene>
<proteinExistence type="predicted"/>
<organism evidence="2 3">
    <name type="scientific">Chryseomicrobium palamuruense</name>
    <dbReference type="NCBI Taxonomy" id="682973"/>
    <lineage>
        <taxon>Bacteria</taxon>
        <taxon>Bacillati</taxon>
        <taxon>Bacillota</taxon>
        <taxon>Bacilli</taxon>
        <taxon>Bacillales</taxon>
        <taxon>Caryophanaceae</taxon>
        <taxon>Chryseomicrobium</taxon>
    </lineage>
</organism>
<dbReference type="RefSeq" id="WP_378139426.1">
    <property type="nucleotide sequence ID" value="NZ_JBHSEF010000009.1"/>
</dbReference>
<dbReference type="EMBL" id="JBHSEF010000009">
    <property type="protein sequence ID" value="MFC4353734.1"/>
    <property type="molecule type" value="Genomic_DNA"/>
</dbReference>
<name>A0ABV8UTC0_9BACL</name>
<comment type="caution">
    <text evidence="2">The sequence shown here is derived from an EMBL/GenBank/DDBJ whole genome shotgun (WGS) entry which is preliminary data.</text>
</comment>
<dbReference type="Gene3D" id="3.40.630.30">
    <property type="match status" value="1"/>
</dbReference>
<evidence type="ECO:0000313" key="3">
    <source>
        <dbReference type="Proteomes" id="UP001595733"/>
    </source>
</evidence>
<dbReference type="PROSITE" id="PS51186">
    <property type="entry name" value="GNAT"/>
    <property type="match status" value="1"/>
</dbReference>
<dbReference type="InterPro" id="IPR000182">
    <property type="entry name" value="GNAT_dom"/>
</dbReference>
<evidence type="ECO:0000313" key="2">
    <source>
        <dbReference type="EMBL" id="MFC4353734.1"/>
    </source>
</evidence>
<reference evidence="3" key="1">
    <citation type="journal article" date="2019" name="Int. J. Syst. Evol. Microbiol.">
        <title>The Global Catalogue of Microorganisms (GCM) 10K type strain sequencing project: providing services to taxonomists for standard genome sequencing and annotation.</title>
        <authorList>
            <consortium name="The Broad Institute Genomics Platform"/>
            <consortium name="The Broad Institute Genome Sequencing Center for Infectious Disease"/>
            <person name="Wu L."/>
            <person name="Ma J."/>
        </authorList>
    </citation>
    <scope>NUCLEOTIDE SEQUENCE [LARGE SCALE GENOMIC DNA]</scope>
    <source>
        <strain evidence="3">CCUG 50353</strain>
    </source>
</reference>
<keyword evidence="3" id="KW-1185">Reference proteome</keyword>
<evidence type="ECO:0000259" key="1">
    <source>
        <dbReference type="PROSITE" id="PS51186"/>
    </source>
</evidence>
<protein>
    <recommendedName>
        <fullName evidence="1">N-acetyltransferase domain-containing protein</fullName>
    </recommendedName>
</protein>
<sequence>MRTIQVGPYPLQVRLLSHDDFQGILQLQEKVYRSLAQPEHLQQLTEEEIDVILTQQLFAGAFNEEKLVAARAFLRPVNDPEHLAKDVGIPEDEWEHVIYSEITVVDPDFQGYGLQKKLGEWWLERLVESDVSYICTTVAPFNIASMKDKFHLGMKIAALKHKYNGKLRYVFVKNLHRSSQCLEETRKVPMIETAKQQQLLAEGFLGTAIKEEQGVWWVHYTLVE</sequence>
<dbReference type="InterPro" id="IPR016181">
    <property type="entry name" value="Acyl_CoA_acyltransferase"/>
</dbReference>
<accession>A0ABV8UTC0</accession>
<feature type="domain" description="N-acetyltransferase" evidence="1">
    <location>
        <begin position="11"/>
        <end position="176"/>
    </location>
</feature>